<dbReference type="PRINTS" id="PR00276">
    <property type="entry name" value="INSULINFAMLY"/>
</dbReference>
<dbReference type="InterPro" id="IPR051042">
    <property type="entry name" value="Repro_Hormone_Insulin-like"/>
</dbReference>
<evidence type="ECO:0000256" key="8">
    <source>
        <dbReference type="SAM" id="SignalP"/>
    </source>
</evidence>
<keyword evidence="8" id="KW-0732">Signal</keyword>
<dbReference type="OrthoDB" id="9659760at2759"/>
<dbReference type="GO" id="GO:0005179">
    <property type="term" value="F:hormone activity"/>
    <property type="evidence" value="ECO:0007669"/>
    <property type="project" value="UniProtKB-KW"/>
</dbReference>
<dbReference type="GeneID" id="105987219"/>
<evidence type="ECO:0000256" key="7">
    <source>
        <dbReference type="RuleBase" id="RU000406"/>
    </source>
</evidence>
<dbReference type="InterPro" id="IPR036438">
    <property type="entry name" value="Insulin-like_sf"/>
</dbReference>
<evidence type="ECO:0000256" key="2">
    <source>
        <dbReference type="ARBA" id="ARBA00009034"/>
    </source>
</evidence>
<dbReference type="CDD" id="cd04365">
    <property type="entry name" value="IlGF_relaxin_like"/>
    <property type="match status" value="1"/>
</dbReference>
<evidence type="ECO:0000256" key="6">
    <source>
        <dbReference type="ARBA" id="ARBA00023157"/>
    </source>
</evidence>
<evidence type="ECO:0000313" key="10">
    <source>
        <dbReference type="Proteomes" id="UP000081671"/>
    </source>
</evidence>
<dbReference type="PROSITE" id="PS00262">
    <property type="entry name" value="INSULIN"/>
    <property type="match status" value="1"/>
</dbReference>
<proteinExistence type="inferred from homology"/>
<reference evidence="11" key="1">
    <citation type="submission" date="2025-08" db="UniProtKB">
        <authorList>
            <consortium name="RefSeq"/>
        </authorList>
    </citation>
    <scope>IDENTIFICATION</scope>
    <source>
        <tissue evidence="11">Kidney</tissue>
    </source>
</reference>
<evidence type="ECO:0000259" key="9">
    <source>
        <dbReference type="SMART" id="SM00078"/>
    </source>
</evidence>
<gene>
    <name evidence="11" type="primary">Insl6</name>
</gene>
<dbReference type="InParanoid" id="A0A1S3FD21"/>
<dbReference type="SMART" id="SM00078">
    <property type="entry name" value="IlGF"/>
    <property type="match status" value="1"/>
</dbReference>
<sequence length="200" mass="22944">MSQLLSWYLLWLVLLLVRFSRELSADLGRARKLCGRHLLQEIVKLCGDTDWSHFEFPETPPSKGRIPQASRKGQASKAGAFKKHHSLWQGWRGVTHPASTSATGQSIFSWEIQSLPEYQYKKINLIPDMIREASSLHDINPHVHEDVKSQKKTLNKIKTINHVFWGNHPQRKRRGFSDKCCLKGCTKEELAIACLPYIDS</sequence>
<protein>
    <submittedName>
        <fullName evidence="11">Insulin-like peptide INSL6</fullName>
    </submittedName>
</protein>
<dbReference type="InterPro" id="IPR016179">
    <property type="entry name" value="Insulin-like"/>
</dbReference>
<comment type="similarity">
    <text evidence="2 7">Belongs to the insulin family.</text>
</comment>
<dbReference type="KEGG" id="dord:105987219"/>
<evidence type="ECO:0000256" key="3">
    <source>
        <dbReference type="ARBA" id="ARBA00022525"/>
    </source>
</evidence>
<evidence type="ECO:0000313" key="11">
    <source>
        <dbReference type="RefSeq" id="XP_012873867.1"/>
    </source>
</evidence>
<dbReference type="RefSeq" id="XP_012873867.1">
    <property type="nucleotide sequence ID" value="XM_013018413.1"/>
</dbReference>
<dbReference type="CTD" id="11172"/>
<dbReference type="Pfam" id="PF00049">
    <property type="entry name" value="Insulin"/>
    <property type="match status" value="1"/>
</dbReference>
<comment type="subcellular location">
    <subcellularLocation>
        <location evidence="1 7">Secreted</location>
    </subcellularLocation>
</comment>
<organism evidence="10 11">
    <name type="scientific">Dipodomys ordii</name>
    <name type="common">Ord's kangaroo rat</name>
    <dbReference type="NCBI Taxonomy" id="10020"/>
    <lineage>
        <taxon>Eukaryota</taxon>
        <taxon>Metazoa</taxon>
        <taxon>Chordata</taxon>
        <taxon>Craniata</taxon>
        <taxon>Vertebrata</taxon>
        <taxon>Euteleostomi</taxon>
        <taxon>Mammalia</taxon>
        <taxon>Eutheria</taxon>
        <taxon>Euarchontoglires</taxon>
        <taxon>Glires</taxon>
        <taxon>Rodentia</taxon>
        <taxon>Castorimorpha</taxon>
        <taxon>Heteromyidae</taxon>
        <taxon>Dipodomyinae</taxon>
        <taxon>Dipodomys</taxon>
    </lineage>
</organism>
<keyword evidence="3 7" id="KW-0964">Secreted</keyword>
<keyword evidence="10" id="KW-1185">Reference proteome</keyword>
<accession>A0A1S3FD21</accession>
<dbReference type="Proteomes" id="UP000081671">
    <property type="component" value="Unplaced"/>
</dbReference>
<dbReference type="SUPFAM" id="SSF56994">
    <property type="entry name" value="Insulin-like"/>
    <property type="match status" value="1"/>
</dbReference>
<dbReference type="Gene3D" id="1.10.100.10">
    <property type="entry name" value="Insulin-like"/>
    <property type="match status" value="1"/>
</dbReference>
<keyword evidence="5" id="KW-0372">Hormone</keyword>
<dbReference type="GO" id="GO:0005576">
    <property type="term" value="C:extracellular region"/>
    <property type="evidence" value="ECO:0007669"/>
    <property type="project" value="UniProtKB-SubCell"/>
</dbReference>
<dbReference type="PANTHER" id="PTHR12004:SF1">
    <property type="entry name" value="INSULIN-LIKE PEPTIDE INSL6"/>
    <property type="match status" value="1"/>
</dbReference>
<feature type="signal peptide" evidence="8">
    <location>
        <begin position="1"/>
        <end position="25"/>
    </location>
</feature>
<evidence type="ECO:0000256" key="4">
    <source>
        <dbReference type="ARBA" id="ARBA00022685"/>
    </source>
</evidence>
<dbReference type="AlphaFoldDB" id="A0A1S3FD21"/>
<dbReference type="InterPro" id="IPR022353">
    <property type="entry name" value="Insulin_CS"/>
</dbReference>
<name>A0A1S3FD21_DIPOR</name>
<keyword evidence="4" id="KW-0165">Cleavage on pair of basic residues</keyword>
<keyword evidence="6" id="KW-1015">Disulfide bond</keyword>
<feature type="domain" description="Insulin-like" evidence="9">
    <location>
        <begin position="31"/>
        <end position="194"/>
    </location>
</feature>
<dbReference type="FunCoup" id="A0A1S3FD21">
    <property type="interactions" value="7"/>
</dbReference>
<dbReference type="InterPro" id="IPR022352">
    <property type="entry name" value="Ins/IGF/rlx"/>
</dbReference>
<feature type="chain" id="PRO_5010324378" evidence="8">
    <location>
        <begin position="26"/>
        <end position="200"/>
    </location>
</feature>
<dbReference type="PANTHER" id="PTHR12004">
    <property type="entry name" value="RELAXIN"/>
    <property type="match status" value="1"/>
</dbReference>
<evidence type="ECO:0000256" key="1">
    <source>
        <dbReference type="ARBA" id="ARBA00004613"/>
    </source>
</evidence>
<evidence type="ECO:0000256" key="5">
    <source>
        <dbReference type="ARBA" id="ARBA00022702"/>
    </source>
</evidence>